<keyword evidence="13" id="KW-1185">Reference proteome</keyword>
<dbReference type="SMART" id="SM00248">
    <property type="entry name" value="ANK"/>
    <property type="match status" value="5"/>
</dbReference>
<evidence type="ECO:0000256" key="9">
    <source>
        <dbReference type="SAM" id="MobiDB-lite"/>
    </source>
</evidence>
<dbReference type="CDD" id="cd07212">
    <property type="entry name" value="Pat_PNPLA9"/>
    <property type="match status" value="1"/>
</dbReference>
<dbReference type="GO" id="GO:0052816">
    <property type="term" value="F:long-chain fatty acyl-CoA hydrolase activity"/>
    <property type="evidence" value="ECO:0007669"/>
    <property type="project" value="TreeGrafter"/>
</dbReference>
<dbReference type="PANTHER" id="PTHR24139">
    <property type="entry name" value="CALCIUM-INDEPENDENT PHOSPHOLIPASE A2"/>
    <property type="match status" value="1"/>
</dbReference>
<dbReference type="GO" id="GO:0016042">
    <property type="term" value="P:lipid catabolic process"/>
    <property type="evidence" value="ECO:0007669"/>
    <property type="project" value="UniProtKB-UniRule"/>
</dbReference>
<dbReference type="Gene3D" id="1.25.40.20">
    <property type="entry name" value="Ankyrin repeat-containing domain"/>
    <property type="match status" value="2"/>
</dbReference>
<evidence type="ECO:0000256" key="6">
    <source>
        <dbReference type="ARBA" id="ARBA00023422"/>
    </source>
</evidence>
<keyword evidence="5 8" id="KW-0443">Lipid metabolism</keyword>
<dbReference type="AlphaFoldDB" id="A0AAU9FT85"/>
<dbReference type="SUPFAM" id="SSF48403">
    <property type="entry name" value="Ankyrin repeat"/>
    <property type="match status" value="1"/>
</dbReference>
<dbReference type="FunFam" id="3.40.1090.10:FF:000006">
    <property type="entry name" value="85/88 kDa calcium-independent phospholipase A2"/>
    <property type="match status" value="1"/>
</dbReference>
<feature type="short sequence motif" description="GXGXXG" evidence="8">
    <location>
        <begin position="567"/>
        <end position="572"/>
    </location>
</feature>
<feature type="active site" description="Nucleophile" evidence="8">
    <location>
        <position position="601"/>
    </location>
</feature>
<dbReference type="PROSITE" id="PS50088">
    <property type="entry name" value="ANK_REPEAT"/>
    <property type="match status" value="3"/>
</dbReference>
<keyword evidence="10" id="KW-0732">Signal</keyword>
<evidence type="ECO:0000256" key="1">
    <source>
        <dbReference type="ARBA" id="ARBA00013278"/>
    </source>
</evidence>
<protein>
    <recommendedName>
        <fullName evidence="1">phospholipase A2</fullName>
        <ecNumber evidence="1">3.1.1.4</ecNumber>
    </recommendedName>
</protein>
<dbReference type="PROSITE" id="PS50297">
    <property type="entry name" value="ANK_REP_REGION"/>
    <property type="match status" value="3"/>
</dbReference>
<sequence length="892" mass="98203">MSWMAFGALASGFVLQRLLGGDQPPNKVLEIKSASLGTLQVLHRDDAMMLFAPPYNSNDKCPVYEIVLQRPTSDSNTSSFSLYRSPLQQEAEEKYYAFYQRLPVFVSIVKEFYNVNGLQKTCDILTENPSWTLAHLVAYFNLVEYISNPKVLQCVDTADHTSLVSPFQLAIKQGHMEMVKALLPLSKLEHLDINSNSVFHYGASTTKEIINLLTDKSTVNLNHLNSDGYTPLHVACVTDKPECVKALLLAGADVNLNAKNITKLHKTSTPTSVASFLRTNASKLYTQDMKYGGTPLHWCSSRETLHALIMEGCDVNSTNFDGRTALHVMVARNRFECVVTLLAHDADIDVLDKEGNSALHIAIEKKLVPIVQCLVVFGCDINLENKDGKTPRHMVGNDASGNKDDKILYILHSVGAKRCTETGSKCPPGCNAKGTYNGIPPEAPESVEQREHIENMLATTSRQMVGNFLGTAANGLMEKQMPPPQVPVVVDTEKELKGQSIMDALLGMFTTKVNAGELKKDASSGSLASKAATPASSPEQLPSPTSPIAAEVGDKPYGRGRLLCLDGGGIRGLVLVQMLLEIEKLSRTPIIHMFDWIAGTSTGGILALGLGCGKTMRQCMGLYLRMKEQCFVGSRPYASEYFETILKDNLGEFNVMTDIKHPKIMVTGVMADRKPVDLHLFRNYTSASDILGIVTSITNRRIPPPPPHEQLVWRAARATGAAPSYFRAFGRFLDGGLIANNPTLDAMTEIHEYNMALRSSGREAEAIPVSTVVSLGTGHLPVTELKDIDVFRPESIWDTAKLAYGISTIGNLLVDQATCSDGRVVDRARAWCSTIGIPYFRFNPQLSEDIAMDEKDDQKLINMLWHTKAYMHANRSKIIEMINFLKYTQSHL</sequence>
<dbReference type="Pfam" id="PF01734">
    <property type="entry name" value="Patatin"/>
    <property type="match status" value="1"/>
</dbReference>
<evidence type="ECO:0000256" key="7">
    <source>
        <dbReference type="PROSITE-ProRule" id="PRU00023"/>
    </source>
</evidence>
<feature type="region of interest" description="Disordered" evidence="9">
    <location>
        <begin position="523"/>
        <end position="550"/>
    </location>
</feature>
<dbReference type="SUPFAM" id="SSF52151">
    <property type="entry name" value="FabD/lysophospholipase-like"/>
    <property type="match status" value="1"/>
</dbReference>
<keyword evidence="4 7" id="KW-0040">ANK repeat</keyword>
<keyword evidence="8" id="KW-0442">Lipid degradation</keyword>
<feature type="repeat" description="ANK" evidence="7">
    <location>
        <begin position="227"/>
        <end position="259"/>
    </location>
</feature>
<keyword evidence="3 8" id="KW-0378">Hydrolase</keyword>
<dbReference type="Proteomes" id="UP001500889">
    <property type="component" value="Chromosome J"/>
</dbReference>
<feature type="chain" id="PRO_5043437463" description="phospholipase A2" evidence="10">
    <location>
        <begin position="21"/>
        <end position="892"/>
    </location>
</feature>
<dbReference type="PANTHER" id="PTHR24139:SF34">
    <property type="entry name" value="85_88 KDA CALCIUM-INDEPENDENT PHOSPHOLIPASE A2"/>
    <property type="match status" value="1"/>
</dbReference>
<dbReference type="EC" id="3.1.1.4" evidence="1"/>
<feature type="signal peptide" evidence="10">
    <location>
        <begin position="1"/>
        <end position="20"/>
    </location>
</feature>
<dbReference type="Gene3D" id="3.40.1090.10">
    <property type="entry name" value="Cytosolic phospholipase A2 catalytic domain"/>
    <property type="match status" value="1"/>
</dbReference>
<dbReference type="InterPro" id="IPR002110">
    <property type="entry name" value="Ankyrin_rpt"/>
</dbReference>
<dbReference type="PROSITE" id="PS51635">
    <property type="entry name" value="PNPLA"/>
    <property type="match status" value="1"/>
</dbReference>
<dbReference type="GO" id="GO:0047499">
    <property type="term" value="F:calcium-independent phospholipase A2 activity"/>
    <property type="evidence" value="ECO:0007669"/>
    <property type="project" value="InterPro"/>
</dbReference>
<feature type="repeat" description="ANK" evidence="7">
    <location>
        <begin position="354"/>
        <end position="386"/>
    </location>
</feature>
<dbReference type="EMBL" id="AP029265">
    <property type="protein sequence ID" value="BFF98820.1"/>
    <property type="molecule type" value="Genomic_DNA"/>
</dbReference>
<evidence type="ECO:0000256" key="5">
    <source>
        <dbReference type="ARBA" id="ARBA00023098"/>
    </source>
</evidence>
<evidence type="ECO:0000313" key="12">
    <source>
        <dbReference type="EMBL" id="BFF98820.1"/>
    </source>
</evidence>
<feature type="active site" description="Proton acceptor" evidence="8">
    <location>
        <position position="734"/>
    </location>
</feature>
<dbReference type="InterPro" id="IPR002641">
    <property type="entry name" value="PNPLA_dom"/>
</dbReference>
<gene>
    <name evidence="12" type="ORF">DMAD_06873</name>
</gene>
<accession>A0AAU9FT85</accession>
<dbReference type="InterPro" id="IPR047148">
    <property type="entry name" value="PLPL9"/>
</dbReference>
<evidence type="ECO:0000313" key="13">
    <source>
        <dbReference type="Proteomes" id="UP001500889"/>
    </source>
</evidence>
<evidence type="ECO:0000256" key="8">
    <source>
        <dbReference type="PROSITE-ProRule" id="PRU01161"/>
    </source>
</evidence>
<dbReference type="Pfam" id="PF12796">
    <property type="entry name" value="Ank_2"/>
    <property type="match status" value="2"/>
</dbReference>
<organism evidence="12 13">
    <name type="scientific">Drosophila madeirensis</name>
    <name type="common">Fruit fly</name>
    <dbReference type="NCBI Taxonomy" id="30013"/>
    <lineage>
        <taxon>Eukaryota</taxon>
        <taxon>Metazoa</taxon>
        <taxon>Ecdysozoa</taxon>
        <taxon>Arthropoda</taxon>
        <taxon>Hexapoda</taxon>
        <taxon>Insecta</taxon>
        <taxon>Pterygota</taxon>
        <taxon>Neoptera</taxon>
        <taxon>Endopterygota</taxon>
        <taxon>Diptera</taxon>
        <taxon>Brachycera</taxon>
        <taxon>Muscomorpha</taxon>
        <taxon>Ephydroidea</taxon>
        <taxon>Drosophilidae</taxon>
        <taxon>Drosophila</taxon>
        <taxon>Sophophora</taxon>
    </lineage>
</organism>
<proteinExistence type="predicted"/>
<evidence type="ECO:0000256" key="2">
    <source>
        <dbReference type="ARBA" id="ARBA00022737"/>
    </source>
</evidence>
<feature type="short sequence motif" description="DGA/G" evidence="8">
    <location>
        <begin position="734"/>
        <end position="736"/>
    </location>
</feature>
<name>A0AAU9FT85_DROMD</name>
<dbReference type="InterPro" id="IPR036770">
    <property type="entry name" value="Ankyrin_rpt-contain_sf"/>
</dbReference>
<evidence type="ECO:0000259" key="11">
    <source>
        <dbReference type="PROSITE" id="PS51635"/>
    </source>
</evidence>
<reference evidence="12 13" key="1">
    <citation type="submission" date="2024-02" db="EMBL/GenBank/DDBJ databases">
        <title>A chromosome-level genome assembly of Drosophila madeirensis, a fruit fly species endemic to Madeira island.</title>
        <authorList>
            <person name="Tomihara K."/>
            <person name="Llopart A."/>
            <person name="Yamamoto D."/>
        </authorList>
    </citation>
    <scope>NUCLEOTIDE SEQUENCE [LARGE SCALE GENOMIC DNA]</scope>
    <source>
        <strain evidence="12 13">RF1</strain>
    </source>
</reference>
<dbReference type="InterPro" id="IPR016035">
    <property type="entry name" value="Acyl_Trfase/lysoPLipase"/>
</dbReference>
<dbReference type="GO" id="GO:2000304">
    <property type="term" value="P:positive regulation of ceramide biosynthetic process"/>
    <property type="evidence" value="ECO:0007669"/>
    <property type="project" value="TreeGrafter"/>
</dbReference>
<evidence type="ECO:0000256" key="10">
    <source>
        <dbReference type="SAM" id="SignalP"/>
    </source>
</evidence>
<comment type="catalytic activity">
    <reaction evidence="6">
        <text>a 1,2-diacyl-sn-glycero-3-phosphocholine + H2O = a 1-acyl-sn-glycero-3-phosphocholine + a fatty acid + H(+)</text>
        <dbReference type="Rhea" id="RHEA:15801"/>
        <dbReference type="ChEBI" id="CHEBI:15377"/>
        <dbReference type="ChEBI" id="CHEBI:15378"/>
        <dbReference type="ChEBI" id="CHEBI:28868"/>
        <dbReference type="ChEBI" id="CHEBI:57643"/>
        <dbReference type="ChEBI" id="CHEBI:58168"/>
        <dbReference type="EC" id="3.1.1.4"/>
    </reaction>
    <physiologicalReaction direction="left-to-right" evidence="6">
        <dbReference type="Rhea" id="RHEA:15802"/>
    </physiologicalReaction>
</comment>
<dbReference type="GO" id="GO:0005739">
    <property type="term" value="C:mitochondrion"/>
    <property type="evidence" value="ECO:0007669"/>
    <property type="project" value="TreeGrafter"/>
</dbReference>
<feature type="repeat" description="ANK" evidence="7">
    <location>
        <begin position="321"/>
        <end position="353"/>
    </location>
</feature>
<evidence type="ECO:0000256" key="3">
    <source>
        <dbReference type="ARBA" id="ARBA00022801"/>
    </source>
</evidence>
<feature type="short sequence motif" description="GXSXG" evidence="8">
    <location>
        <begin position="599"/>
        <end position="603"/>
    </location>
</feature>
<evidence type="ECO:0000256" key="4">
    <source>
        <dbReference type="ARBA" id="ARBA00023043"/>
    </source>
</evidence>
<feature type="compositionally biased region" description="Polar residues" evidence="9">
    <location>
        <begin position="534"/>
        <end position="543"/>
    </location>
</feature>
<keyword evidence="2" id="KW-0677">Repeat</keyword>
<feature type="domain" description="PNPLA" evidence="11">
    <location>
        <begin position="563"/>
        <end position="747"/>
    </location>
</feature>